<dbReference type="OrthoDB" id="2195113at2759"/>
<comment type="caution">
    <text evidence="11">The sequence shown here is derived from an EMBL/GenBank/DDBJ whole genome shotgun (WGS) entry which is preliminary data.</text>
</comment>
<keyword evidence="12" id="KW-1185">Reference proteome</keyword>
<dbReference type="PANTHER" id="PTHR32219">
    <property type="entry name" value="RNA-BINDING PROTEIN YLMH-RELATED"/>
    <property type="match status" value="1"/>
</dbReference>
<protein>
    <submittedName>
        <fullName evidence="11">Proton pump-interactor BIP131</fullName>
    </submittedName>
</protein>
<organism evidence="11 12">
    <name type="scientific">Cocos nucifera</name>
    <name type="common">Coconut palm</name>
    <dbReference type="NCBI Taxonomy" id="13894"/>
    <lineage>
        <taxon>Eukaryota</taxon>
        <taxon>Viridiplantae</taxon>
        <taxon>Streptophyta</taxon>
        <taxon>Embryophyta</taxon>
        <taxon>Tracheophyta</taxon>
        <taxon>Spermatophyta</taxon>
        <taxon>Magnoliopsida</taxon>
        <taxon>Liliopsida</taxon>
        <taxon>Arecaceae</taxon>
        <taxon>Arecoideae</taxon>
        <taxon>Cocoseae</taxon>
        <taxon>Attaleinae</taxon>
        <taxon>Cocos</taxon>
    </lineage>
</organism>
<keyword evidence="3 10" id="KW-0812">Transmembrane</keyword>
<reference evidence="11" key="2">
    <citation type="submission" date="2019-07" db="EMBL/GenBank/DDBJ databases">
        <authorList>
            <person name="Yang Y."/>
            <person name="Bocs S."/>
            <person name="Baudouin L."/>
        </authorList>
    </citation>
    <scope>NUCLEOTIDE SEQUENCE</scope>
    <source>
        <tissue evidence="11">Spear leaf of Hainan Tall coconut</tissue>
    </source>
</reference>
<feature type="transmembrane region" description="Helical" evidence="10">
    <location>
        <begin position="612"/>
        <end position="633"/>
    </location>
</feature>
<gene>
    <name evidence="11" type="ORF">COCNU_03G014230</name>
</gene>
<evidence type="ECO:0000313" key="11">
    <source>
        <dbReference type="EMBL" id="KAG1335304.1"/>
    </source>
</evidence>
<keyword evidence="5 8" id="KW-0175">Coiled coil</keyword>
<dbReference type="EMBL" id="CM017874">
    <property type="protein sequence ID" value="KAG1335304.1"/>
    <property type="molecule type" value="Genomic_DNA"/>
</dbReference>
<evidence type="ECO:0000256" key="9">
    <source>
        <dbReference type="SAM" id="MobiDB-lite"/>
    </source>
</evidence>
<name>A0A8K0I4J5_COCNU</name>
<dbReference type="GO" id="GO:0005886">
    <property type="term" value="C:plasma membrane"/>
    <property type="evidence" value="ECO:0007669"/>
    <property type="project" value="UniProtKB-SubCell"/>
</dbReference>
<evidence type="ECO:0000256" key="4">
    <source>
        <dbReference type="ARBA" id="ARBA00022989"/>
    </source>
</evidence>
<proteinExistence type="inferred from homology"/>
<evidence type="ECO:0000256" key="8">
    <source>
        <dbReference type="SAM" id="Coils"/>
    </source>
</evidence>
<dbReference type="InterPro" id="IPR055282">
    <property type="entry name" value="PPI1-4"/>
</dbReference>
<keyword evidence="4 10" id="KW-1133">Transmembrane helix</keyword>
<evidence type="ECO:0000256" key="7">
    <source>
        <dbReference type="ARBA" id="ARBA00038080"/>
    </source>
</evidence>
<sequence length="638" mass="71930">MGMEADGANITLSQVKEGTKGDNIFLAEMDSKTKTNQGQGLDGANKFGSVNGSHGVKGESKDGGHVANVNFPKDAVDEWPAPKQIHTFYFVKYRSFEDPKLKAKLEQADKEIQKKNQARFRITEALKAKRSERAQVISQLKPLTAEDKRYRMIMDEKRKEMKPFQEALGKLRTANNDVREKGMGLCSSERELNELIQSLHYQMQHESLTLVEEKQLMKEIKQLEGTREKVIANAAMKAKIQDTLGQREAIQDQVKLLGGDIDGVRKEKQAVRTKIRQLEEDLKAIDDEINSLQEELIAVNEKKGKAFETLHELRKARDEANACCFQNRSLLNAARDLAVKKDIAGLQQLAHAEVEKFMSQWSSNKAFRVDYEKRILPFLDIRQLGRDGRMRNPDEKPIVSKAPPSTVPETLPAKMNVKRVEEDLNPAPLHDTVTSHKVHDDGNTKSIEVASKGKMSGPMDSENISATNKSQKESSKVKEIDNVKLNEMKRDEEIAKAKLALERKKKLAEKAAAKAAIRAQKETEKKLKASVEFIQEKEKRARKKAGTTSPASPAERTEMDVKVVEPEETGVNVDAPVFEISKEKEKARHRNRPKGQAPLPRVVIKRKKSYSYLLWAAPVVMVAVVLVLLGYYYSFGRN</sequence>
<evidence type="ECO:0000313" key="12">
    <source>
        <dbReference type="Proteomes" id="UP000797356"/>
    </source>
</evidence>
<reference evidence="11" key="1">
    <citation type="journal article" date="2017" name="Gigascience">
        <title>The genome draft of coconut (Cocos nucifera).</title>
        <authorList>
            <person name="Xiao Y."/>
            <person name="Xu P."/>
            <person name="Fan H."/>
            <person name="Baudouin L."/>
            <person name="Xia W."/>
            <person name="Bocs S."/>
            <person name="Xu J."/>
            <person name="Li Q."/>
            <person name="Guo A."/>
            <person name="Zhou L."/>
            <person name="Li J."/>
            <person name="Wu Y."/>
            <person name="Ma Z."/>
            <person name="Armero A."/>
            <person name="Issali A.E."/>
            <person name="Liu N."/>
            <person name="Peng M."/>
            <person name="Yang Y."/>
        </authorList>
    </citation>
    <scope>NUCLEOTIDE SEQUENCE</scope>
    <source>
        <tissue evidence="11">Spear leaf of Hainan Tall coconut</tissue>
    </source>
</reference>
<evidence type="ECO:0000256" key="10">
    <source>
        <dbReference type="SAM" id="Phobius"/>
    </source>
</evidence>
<dbReference type="Proteomes" id="UP000797356">
    <property type="component" value="Chromosome 3"/>
</dbReference>
<dbReference type="PANTHER" id="PTHR32219:SF2">
    <property type="entry name" value="PROTON PUMP-INTERACTOR 1"/>
    <property type="match status" value="1"/>
</dbReference>
<feature type="region of interest" description="Disordered" evidence="9">
    <location>
        <begin position="387"/>
        <end position="410"/>
    </location>
</feature>
<feature type="coiled-coil region" evidence="8">
    <location>
        <begin position="485"/>
        <end position="514"/>
    </location>
</feature>
<evidence type="ECO:0000256" key="1">
    <source>
        <dbReference type="ARBA" id="ARBA00004162"/>
    </source>
</evidence>
<comment type="subcellular location">
    <subcellularLocation>
        <location evidence="1">Cell membrane</location>
        <topology evidence="1">Single-pass membrane protein</topology>
    </subcellularLocation>
</comment>
<keyword evidence="6 10" id="KW-0472">Membrane</keyword>
<accession>A0A8K0I4J5</accession>
<evidence type="ECO:0000256" key="3">
    <source>
        <dbReference type="ARBA" id="ARBA00022692"/>
    </source>
</evidence>
<feature type="region of interest" description="Disordered" evidence="9">
    <location>
        <begin position="449"/>
        <end position="477"/>
    </location>
</feature>
<evidence type="ECO:0000256" key="2">
    <source>
        <dbReference type="ARBA" id="ARBA00022475"/>
    </source>
</evidence>
<keyword evidence="2" id="KW-1003">Cell membrane</keyword>
<feature type="coiled-coil region" evidence="8">
    <location>
        <begin position="261"/>
        <end position="302"/>
    </location>
</feature>
<evidence type="ECO:0000256" key="6">
    <source>
        <dbReference type="ARBA" id="ARBA00023136"/>
    </source>
</evidence>
<comment type="similarity">
    <text evidence="7">Belongs to the plant Proton pump-interactor protein family.</text>
</comment>
<dbReference type="AlphaFoldDB" id="A0A8K0I4J5"/>
<feature type="region of interest" description="Disordered" evidence="9">
    <location>
        <begin position="538"/>
        <end position="558"/>
    </location>
</feature>
<feature type="compositionally biased region" description="Basic and acidic residues" evidence="9">
    <location>
        <begin position="387"/>
        <end position="398"/>
    </location>
</feature>
<feature type="region of interest" description="Disordered" evidence="9">
    <location>
        <begin position="34"/>
        <end position="66"/>
    </location>
</feature>
<evidence type="ECO:0000256" key="5">
    <source>
        <dbReference type="ARBA" id="ARBA00023054"/>
    </source>
</evidence>